<dbReference type="EMBL" id="JAKELL010000012">
    <property type="protein sequence ID" value="KAH8995347.1"/>
    <property type="molecule type" value="Genomic_DNA"/>
</dbReference>
<feature type="non-terminal residue" evidence="1">
    <location>
        <position position="88"/>
    </location>
</feature>
<gene>
    <name evidence="1" type="ORF">EDB92DRAFT_2112929</name>
</gene>
<dbReference type="GO" id="GO:0016705">
    <property type="term" value="F:oxidoreductase activity, acting on paired donors, with incorporation or reduction of molecular oxygen"/>
    <property type="evidence" value="ECO:0007669"/>
    <property type="project" value="InterPro"/>
</dbReference>
<name>A0AAD4LKJ2_9AGAM</name>
<dbReference type="SUPFAM" id="SSF48264">
    <property type="entry name" value="Cytochrome P450"/>
    <property type="match status" value="1"/>
</dbReference>
<sequence length="88" mass="9773">MQVDISSAQEIMIIECTLKSQAFGFGARYFPGRFFVRASIWSNMVGILAAFDIAPTEDGPPEEKYSSGIVSCADPLHLSFYETNEKLM</sequence>
<accession>A0AAD4LKJ2</accession>
<keyword evidence="2" id="KW-1185">Reference proteome</keyword>
<comment type="caution">
    <text evidence="1">The sequence shown here is derived from an EMBL/GenBank/DDBJ whole genome shotgun (WGS) entry which is preliminary data.</text>
</comment>
<evidence type="ECO:0000313" key="1">
    <source>
        <dbReference type="EMBL" id="KAH8995347.1"/>
    </source>
</evidence>
<dbReference type="AlphaFoldDB" id="A0AAD4LKJ2"/>
<evidence type="ECO:0000313" key="2">
    <source>
        <dbReference type="Proteomes" id="UP001201163"/>
    </source>
</evidence>
<dbReference type="InterPro" id="IPR036396">
    <property type="entry name" value="Cyt_P450_sf"/>
</dbReference>
<reference evidence="1" key="1">
    <citation type="submission" date="2022-01" db="EMBL/GenBank/DDBJ databases">
        <title>Comparative genomics reveals a dynamic genome evolution in the ectomycorrhizal milk-cap (Lactarius) mushrooms.</title>
        <authorList>
            <consortium name="DOE Joint Genome Institute"/>
            <person name="Lebreton A."/>
            <person name="Tang N."/>
            <person name="Kuo A."/>
            <person name="LaButti K."/>
            <person name="Drula E."/>
            <person name="Barry K."/>
            <person name="Clum A."/>
            <person name="Lipzen A."/>
            <person name="Mousain D."/>
            <person name="Ng V."/>
            <person name="Wang R."/>
            <person name="Wang X."/>
            <person name="Dai Y."/>
            <person name="Henrissat B."/>
            <person name="Grigoriev I.V."/>
            <person name="Guerin-Laguette A."/>
            <person name="Yu F."/>
            <person name="Martin F.M."/>
        </authorList>
    </citation>
    <scope>NUCLEOTIDE SEQUENCE</scope>
    <source>
        <strain evidence="1">QP</strain>
    </source>
</reference>
<dbReference type="Proteomes" id="UP001201163">
    <property type="component" value="Unassembled WGS sequence"/>
</dbReference>
<organism evidence="1 2">
    <name type="scientific">Lactarius akahatsu</name>
    <dbReference type="NCBI Taxonomy" id="416441"/>
    <lineage>
        <taxon>Eukaryota</taxon>
        <taxon>Fungi</taxon>
        <taxon>Dikarya</taxon>
        <taxon>Basidiomycota</taxon>
        <taxon>Agaricomycotina</taxon>
        <taxon>Agaricomycetes</taxon>
        <taxon>Russulales</taxon>
        <taxon>Russulaceae</taxon>
        <taxon>Lactarius</taxon>
    </lineage>
</organism>
<dbReference type="Gene3D" id="1.10.630.10">
    <property type="entry name" value="Cytochrome P450"/>
    <property type="match status" value="1"/>
</dbReference>
<protein>
    <submittedName>
        <fullName evidence="1">Uncharacterized protein</fullName>
    </submittedName>
</protein>
<dbReference type="GO" id="GO:0020037">
    <property type="term" value="F:heme binding"/>
    <property type="evidence" value="ECO:0007669"/>
    <property type="project" value="InterPro"/>
</dbReference>
<dbReference type="GO" id="GO:0005506">
    <property type="term" value="F:iron ion binding"/>
    <property type="evidence" value="ECO:0007669"/>
    <property type="project" value="InterPro"/>
</dbReference>
<dbReference type="GO" id="GO:0004497">
    <property type="term" value="F:monooxygenase activity"/>
    <property type="evidence" value="ECO:0007669"/>
    <property type="project" value="InterPro"/>
</dbReference>
<proteinExistence type="predicted"/>